<sequence length="81" mass="8574">MVRPSRRPPVAAAPPRIEGADPDARLRALAEAEDDVRQGRTVGHDTVRDWLARAAAAARTGTPLPPPPVARGGNSMDKRCG</sequence>
<gene>
    <name evidence="2" type="ORF">ACFQPS_16005</name>
</gene>
<feature type="compositionally biased region" description="Low complexity" evidence="1">
    <location>
        <begin position="7"/>
        <end position="16"/>
    </location>
</feature>
<comment type="caution">
    <text evidence="2">The sequence shown here is derived from an EMBL/GenBank/DDBJ whole genome shotgun (WGS) entry which is preliminary data.</text>
</comment>
<feature type="region of interest" description="Disordered" evidence="1">
    <location>
        <begin position="58"/>
        <end position="81"/>
    </location>
</feature>
<evidence type="ECO:0000313" key="3">
    <source>
        <dbReference type="Proteomes" id="UP001596456"/>
    </source>
</evidence>
<evidence type="ECO:0000313" key="2">
    <source>
        <dbReference type="EMBL" id="MFC7334672.1"/>
    </source>
</evidence>
<protein>
    <recommendedName>
        <fullName evidence="4">CopG family transcriptional regulator</fullName>
    </recommendedName>
</protein>
<dbReference type="EMBL" id="JBHTCM010000018">
    <property type="protein sequence ID" value="MFC7334672.1"/>
    <property type="molecule type" value="Genomic_DNA"/>
</dbReference>
<feature type="region of interest" description="Disordered" evidence="1">
    <location>
        <begin position="1"/>
        <end position="22"/>
    </location>
</feature>
<dbReference type="Proteomes" id="UP001596456">
    <property type="component" value="Unassembled WGS sequence"/>
</dbReference>
<reference evidence="3" key="1">
    <citation type="journal article" date="2019" name="Int. J. Syst. Evol. Microbiol.">
        <title>The Global Catalogue of Microorganisms (GCM) 10K type strain sequencing project: providing services to taxonomists for standard genome sequencing and annotation.</title>
        <authorList>
            <consortium name="The Broad Institute Genomics Platform"/>
            <consortium name="The Broad Institute Genome Sequencing Center for Infectious Disease"/>
            <person name="Wu L."/>
            <person name="Ma J."/>
        </authorList>
    </citation>
    <scope>NUCLEOTIDE SEQUENCE [LARGE SCALE GENOMIC DNA]</scope>
    <source>
        <strain evidence="3">CGMCC 1.16275</strain>
    </source>
</reference>
<proteinExistence type="predicted"/>
<keyword evidence="3" id="KW-1185">Reference proteome</keyword>
<name>A0ABW2KX96_9PROT</name>
<accession>A0ABW2KX96</accession>
<dbReference type="RefSeq" id="WP_377360220.1">
    <property type="nucleotide sequence ID" value="NZ_JBHTCM010000018.1"/>
</dbReference>
<evidence type="ECO:0000256" key="1">
    <source>
        <dbReference type="SAM" id="MobiDB-lite"/>
    </source>
</evidence>
<evidence type="ECO:0008006" key="4">
    <source>
        <dbReference type="Google" id="ProtNLM"/>
    </source>
</evidence>
<organism evidence="2 3">
    <name type="scientific">Rhodocista pekingensis</name>
    <dbReference type="NCBI Taxonomy" id="201185"/>
    <lineage>
        <taxon>Bacteria</taxon>
        <taxon>Pseudomonadati</taxon>
        <taxon>Pseudomonadota</taxon>
        <taxon>Alphaproteobacteria</taxon>
        <taxon>Rhodospirillales</taxon>
        <taxon>Azospirillaceae</taxon>
        <taxon>Rhodocista</taxon>
    </lineage>
</organism>